<dbReference type="EMBL" id="JAVLAO010000001">
    <property type="protein sequence ID" value="MDT7037867.1"/>
    <property type="molecule type" value="Genomic_DNA"/>
</dbReference>
<evidence type="ECO:0000313" key="1">
    <source>
        <dbReference type="EMBL" id="MDT7037867.1"/>
    </source>
</evidence>
<accession>A0AAW8WBC8</accession>
<comment type="caution">
    <text evidence="1">The sequence shown here is derived from an EMBL/GenBank/DDBJ whole genome shotgun (WGS) entry which is preliminary data.</text>
</comment>
<protein>
    <submittedName>
        <fullName evidence="1">Helix-turn-helix transcriptional regulator</fullName>
    </submittedName>
</protein>
<organism evidence="1 2">
    <name type="scientific">Lactiplantibacillus pentosus</name>
    <name type="common">Lactobacillus pentosus</name>
    <dbReference type="NCBI Taxonomy" id="1589"/>
    <lineage>
        <taxon>Bacteria</taxon>
        <taxon>Bacillati</taxon>
        <taxon>Bacillota</taxon>
        <taxon>Bacilli</taxon>
        <taxon>Lactobacillales</taxon>
        <taxon>Lactobacillaceae</taxon>
        <taxon>Lactiplantibacillus</taxon>
    </lineage>
</organism>
<dbReference type="Proteomes" id="UP001263852">
    <property type="component" value="Unassembled WGS sequence"/>
</dbReference>
<sequence length="153" mass="17944">MVEIQDNEIITNHLKEILDERHISIKTFVDYAVRSGISRSAIYKIAANTHYNIQEITVHKLQRLLGVSYEKLISWAPNMSTYFNDNPRGFTQENLEILSHEMRDIGIQLHYQVYSRKESMNVTTMYAQNRRIYLDGNFRIDTSGLPELMANQF</sequence>
<gene>
    <name evidence="1" type="ORF">RI555_02415</name>
</gene>
<dbReference type="AlphaFoldDB" id="A0AAW8WBC8"/>
<reference evidence="1" key="1">
    <citation type="submission" date="2023-08" db="EMBL/GenBank/DDBJ databases">
        <authorList>
            <person name="Page C.A."/>
            <person name="Perez-Diaz I.M."/>
        </authorList>
    </citation>
    <scope>NUCLEOTIDE SEQUENCE</scope>
    <source>
        <strain evidence="1">1.8.9</strain>
    </source>
</reference>
<name>A0AAW8WBC8_LACPE</name>
<proteinExistence type="predicted"/>
<dbReference type="RefSeq" id="WP_216770664.1">
    <property type="nucleotide sequence ID" value="NZ_JAHLEP010000021.1"/>
</dbReference>
<evidence type="ECO:0000313" key="2">
    <source>
        <dbReference type="Proteomes" id="UP001263852"/>
    </source>
</evidence>